<accession>W4M455</accession>
<proteinExistence type="predicted"/>
<dbReference type="Proteomes" id="UP000019140">
    <property type="component" value="Unassembled WGS sequence"/>
</dbReference>
<sequence length="375" mass="40883">MARPIFLGVSTPATGTYQAAPEVRAGYAERLGQCADDLTQEQVLATPARALEVLQNVEPLANDPPLTPDRLRQLAVSASTQAALSNRLEIYPRGMSAARAFKLGLGSLQGPTRLTVDQIRQRIASRYPEAEALPNPPELDDLIREAGLDWVWDATLAGHQGGYRSRTATALSGSTASSHLSRHIAFPGADAERMQLVQDFEARLHRSVSERRFLVLLVSPPYLHRAEAALLVRLPVVKFSLETLLLQAMKAAAQSIGARWDVVCQADAAPRDSREWRNLQTVVRQAMPPVEQTLLAASQPVLLVYPGLLARYGQMALLERLRDACAKGQGAPGFVVLIASDDQHAMPVMDGTPVPVVQASEWARVPDTWLCDVTR</sequence>
<gene>
    <name evidence="1" type="ORF">ETSY2_25825</name>
</gene>
<evidence type="ECO:0000313" key="1">
    <source>
        <dbReference type="EMBL" id="ETX04953.1"/>
    </source>
</evidence>
<evidence type="ECO:0000313" key="2">
    <source>
        <dbReference type="Proteomes" id="UP000019140"/>
    </source>
</evidence>
<comment type="caution">
    <text evidence="1">The sequence shown here is derived from an EMBL/GenBank/DDBJ whole genome shotgun (WGS) entry which is preliminary data.</text>
</comment>
<reference evidence="1 2" key="1">
    <citation type="journal article" date="2014" name="Nature">
        <title>An environmental bacterial taxon with a large and distinct metabolic repertoire.</title>
        <authorList>
            <person name="Wilson M.C."/>
            <person name="Mori T."/>
            <person name="Ruckert C."/>
            <person name="Uria A.R."/>
            <person name="Helf M.J."/>
            <person name="Takada K."/>
            <person name="Gernert C."/>
            <person name="Steffens U.A."/>
            <person name="Heycke N."/>
            <person name="Schmitt S."/>
            <person name="Rinke C."/>
            <person name="Helfrich E.J."/>
            <person name="Brachmann A.O."/>
            <person name="Gurgui C."/>
            <person name="Wakimoto T."/>
            <person name="Kracht M."/>
            <person name="Crusemann M."/>
            <person name="Hentschel U."/>
            <person name="Abe I."/>
            <person name="Matsunaga S."/>
            <person name="Kalinowski J."/>
            <person name="Takeyama H."/>
            <person name="Piel J."/>
        </authorList>
    </citation>
    <scope>NUCLEOTIDE SEQUENCE [LARGE SCALE GENOMIC DNA]</scope>
    <source>
        <strain evidence="2">TSY2</strain>
    </source>
</reference>
<organism evidence="1 2">
    <name type="scientific">Candidatus Entotheonella gemina</name>
    <dbReference type="NCBI Taxonomy" id="1429439"/>
    <lineage>
        <taxon>Bacteria</taxon>
        <taxon>Pseudomonadati</taxon>
        <taxon>Nitrospinota/Tectimicrobiota group</taxon>
        <taxon>Candidatus Tectimicrobiota</taxon>
        <taxon>Candidatus Entotheonellia</taxon>
        <taxon>Candidatus Entotheonellales</taxon>
        <taxon>Candidatus Entotheonellaceae</taxon>
        <taxon>Candidatus Entotheonella</taxon>
    </lineage>
</organism>
<dbReference type="AlphaFoldDB" id="W4M455"/>
<dbReference type="EMBL" id="AZHX01001079">
    <property type="protein sequence ID" value="ETX04953.1"/>
    <property type="molecule type" value="Genomic_DNA"/>
</dbReference>
<keyword evidence="2" id="KW-1185">Reference proteome</keyword>
<dbReference type="HOGENOM" id="CLU_737091_0_0_7"/>
<name>W4M455_9BACT</name>
<protein>
    <submittedName>
        <fullName evidence="1">Uncharacterized protein</fullName>
    </submittedName>
</protein>